<evidence type="ECO:0000256" key="2">
    <source>
        <dbReference type="SAM" id="Phobius"/>
    </source>
</evidence>
<evidence type="ECO:0000256" key="1">
    <source>
        <dbReference type="SAM" id="MobiDB-lite"/>
    </source>
</evidence>
<protein>
    <submittedName>
        <fullName evidence="3">Uncharacterized protein</fullName>
    </submittedName>
</protein>
<feature type="region of interest" description="Disordered" evidence="1">
    <location>
        <begin position="1"/>
        <end position="81"/>
    </location>
</feature>
<reference evidence="3" key="1">
    <citation type="submission" date="2022-02" db="EMBL/GenBank/DDBJ databases">
        <title>Atlantic sturgeon de novo genome assembly.</title>
        <authorList>
            <person name="Stock M."/>
            <person name="Klopp C."/>
            <person name="Guiguen Y."/>
            <person name="Cabau C."/>
            <person name="Parinello H."/>
            <person name="Santidrian Yebra-Pimentel E."/>
            <person name="Kuhl H."/>
            <person name="Dirks R.P."/>
            <person name="Guessner J."/>
            <person name="Wuertz S."/>
            <person name="Du K."/>
            <person name="Schartl M."/>
        </authorList>
    </citation>
    <scope>NUCLEOTIDE SEQUENCE</scope>
    <source>
        <strain evidence="3">STURGEONOMICS-FGT-2020</strain>
        <tissue evidence="3">Whole blood</tissue>
    </source>
</reference>
<sequence length="161" mass="18452">SPQKRFPEDSESGLVSENQDPLRTPLSKSSNTGQPFESPLRYRKTPLKNKSDFHLSPSKSLLSGQSPALKNTTPEKKEAKSKSFSIFQGNTLLPVIIKSRRIGLLIKIYIFHDTQRGTVEDEDCLPSKQYLLYIMSCYRFKLFMLHTILLYCCIWSPVFSM</sequence>
<dbReference type="AlphaFoldDB" id="A0AAD8G8X3"/>
<keyword evidence="2" id="KW-1133">Transmembrane helix</keyword>
<name>A0AAD8G8X3_ACIOX</name>
<keyword evidence="4" id="KW-1185">Reference proteome</keyword>
<dbReference type="Proteomes" id="UP001230051">
    <property type="component" value="Unassembled WGS sequence"/>
</dbReference>
<evidence type="ECO:0000313" key="4">
    <source>
        <dbReference type="Proteomes" id="UP001230051"/>
    </source>
</evidence>
<feature type="compositionally biased region" description="Polar residues" evidence="1">
    <location>
        <begin position="57"/>
        <end position="72"/>
    </location>
</feature>
<accession>A0AAD8G8X3</accession>
<comment type="caution">
    <text evidence="3">The sequence shown here is derived from an EMBL/GenBank/DDBJ whole genome shotgun (WGS) entry which is preliminary data.</text>
</comment>
<dbReference type="EMBL" id="JAGXEW010000007">
    <property type="protein sequence ID" value="KAK1169925.1"/>
    <property type="molecule type" value="Genomic_DNA"/>
</dbReference>
<organism evidence="3 4">
    <name type="scientific">Acipenser oxyrinchus oxyrinchus</name>
    <dbReference type="NCBI Taxonomy" id="40147"/>
    <lineage>
        <taxon>Eukaryota</taxon>
        <taxon>Metazoa</taxon>
        <taxon>Chordata</taxon>
        <taxon>Craniata</taxon>
        <taxon>Vertebrata</taxon>
        <taxon>Euteleostomi</taxon>
        <taxon>Actinopterygii</taxon>
        <taxon>Chondrostei</taxon>
        <taxon>Acipenseriformes</taxon>
        <taxon>Acipenseridae</taxon>
        <taxon>Acipenser</taxon>
    </lineage>
</organism>
<feature type="transmembrane region" description="Helical" evidence="2">
    <location>
        <begin position="138"/>
        <end position="158"/>
    </location>
</feature>
<gene>
    <name evidence="3" type="ORF">AOXY_G8835</name>
</gene>
<feature type="compositionally biased region" description="Polar residues" evidence="1">
    <location>
        <begin position="13"/>
        <end position="35"/>
    </location>
</feature>
<keyword evidence="2" id="KW-0812">Transmembrane</keyword>
<evidence type="ECO:0000313" key="3">
    <source>
        <dbReference type="EMBL" id="KAK1169925.1"/>
    </source>
</evidence>
<keyword evidence="2" id="KW-0472">Membrane</keyword>
<feature type="non-terminal residue" evidence="3">
    <location>
        <position position="161"/>
    </location>
</feature>
<proteinExistence type="predicted"/>